<sequence length="36" mass="4111">MVKTVHWVVHPFLSPQGTTALRYQESVLSFPNLLVD</sequence>
<dbReference type="AlphaFoldDB" id="A0A1X7TZQ9"/>
<proteinExistence type="predicted"/>
<name>A0A1X7TZQ9_AMPQE</name>
<reference evidence="1" key="1">
    <citation type="submission" date="2017-05" db="UniProtKB">
        <authorList>
            <consortium name="EnsemblMetazoa"/>
        </authorList>
    </citation>
    <scope>IDENTIFICATION</scope>
</reference>
<dbReference type="EnsemblMetazoa" id="Aqu2.1.20815_001">
    <property type="protein sequence ID" value="Aqu2.1.20815_001"/>
    <property type="gene ID" value="Aqu2.1.20815"/>
</dbReference>
<protein>
    <submittedName>
        <fullName evidence="1">Uncharacterized protein</fullName>
    </submittedName>
</protein>
<accession>A0A1X7TZQ9</accession>
<dbReference type="InParanoid" id="A0A1X7TZQ9"/>
<organism evidence="1">
    <name type="scientific">Amphimedon queenslandica</name>
    <name type="common">Sponge</name>
    <dbReference type="NCBI Taxonomy" id="400682"/>
    <lineage>
        <taxon>Eukaryota</taxon>
        <taxon>Metazoa</taxon>
        <taxon>Porifera</taxon>
        <taxon>Demospongiae</taxon>
        <taxon>Heteroscleromorpha</taxon>
        <taxon>Haplosclerida</taxon>
        <taxon>Niphatidae</taxon>
        <taxon>Amphimedon</taxon>
    </lineage>
</organism>
<evidence type="ECO:0000313" key="1">
    <source>
        <dbReference type="EnsemblMetazoa" id="Aqu2.1.20815_001"/>
    </source>
</evidence>